<name>A0ABD1FRM4_SALDI</name>
<dbReference type="PANTHER" id="PTHR31928">
    <property type="entry name" value="EXPRESSED PROTEIN"/>
    <property type="match status" value="1"/>
</dbReference>
<keyword evidence="5" id="KW-1185">Reference proteome</keyword>
<dbReference type="InterPro" id="IPR048297">
    <property type="entry name" value="DUF936_dom_pln"/>
</dbReference>
<feature type="region of interest" description="Disordered" evidence="1">
    <location>
        <begin position="421"/>
        <end position="449"/>
    </location>
</feature>
<dbReference type="PANTHER" id="PTHR31928:SF12">
    <property type="entry name" value="DUF3741 DOMAIN-CONTAINING PROTEIN"/>
    <property type="match status" value="1"/>
</dbReference>
<dbReference type="Pfam" id="PF06075">
    <property type="entry name" value="DUF936"/>
    <property type="match status" value="1"/>
</dbReference>
<evidence type="ECO:0000256" key="1">
    <source>
        <dbReference type="SAM" id="MobiDB-lite"/>
    </source>
</evidence>
<protein>
    <submittedName>
        <fullName evidence="4">GPI-anchored adhesin-like protein</fullName>
    </submittedName>
</protein>
<organism evidence="4 5">
    <name type="scientific">Salvia divinorum</name>
    <name type="common">Maria pastora</name>
    <name type="synonym">Diviner's sage</name>
    <dbReference type="NCBI Taxonomy" id="28513"/>
    <lineage>
        <taxon>Eukaryota</taxon>
        <taxon>Viridiplantae</taxon>
        <taxon>Streptophyta</taxon>
        <taxon>Embryophyta</taxon>
        <taxon>Tracheophyta</taxon>
        <taxon>Spermatophyta</taxon>
        <taxon>Magnoliopsida</taxon>
        <taxon>eudicotyledons</taxon>
        <taxon>Gunneridae</taxon>
        <taxon>Pentapetalae</taxon>
        <taxon>asterids</taxon>
        <taxon>lamiids</taxon>
        <taxon>Lamiales</taxon>
        <taxon>Lamiaceae</taxon>
        <taxon>Nepetoideae</taxon>
        <taxon>Mentheae</taxon>
        <taxon>Salviinae</taxon>
        <taxon>Salvia</taxon>
        <taxon>Salvia subgen. Calosphace</taxon>
    </lineage>
</organism>
<evidence type="ECO:0000313" key="4">
    <source>
        <dbReference type="EMBL" id="KAL1534509.1"/>
    </source>
</evidence>
<dbReference type="Pfam" id="PF21647">
    <property type="entry name" value="DUF6857"/>
    <property type="match status" value="1"/>
</dbReference>
<reference evidence="4 5" key="1">
    <citation type="submission" date="2024-06" db="EMBL/GenBank/DDBJ databases">
        <title>A chromosome level genome sequence of Diviner's sage (Salvia divinorum).</title>
        <authorList>
            <person name="Ford S.A."/>
            <person name="Ro D.-K."/>
            <person name="Ness R.W."/>
            <person name="Phillips M.A."/>
        </authorList>
    </citation>
    <scope>NUCLEOTIDE SEQUENCE [LARGE SCALE GENOMIC DNA]</scope>
    <source>
        <strain evidence="4">SAF-2024a</strain>
        <tissue evidence="4">Leaf</tissue>
    </source>
</reference>
<proteinExistence type="predicted"/>
<evidence type="ECO:0000259" key="3">
    <source>
        <dbReference type="Pfam" id="PF21647"/>
    </source>
</evidence>
<feature type="domain" description="DUF6857" evidence="3">
    <location>
        <begin position="285"/>
        <end position="568"/>
    </location>
</feature>
<dbReference type="InterPro" id="IPR010341">
    <property type="entry name" value="DUF936_pln"/>
</dbReference>
<evidence type="ECO:0000313" key="5">
    <source>
        <dbReference type="Proteomes" id="UP001567538"/>
    </source>
</evidence>
<comment type="caution">
    <text evidence="4">The sequence shown here is derived from an EMBL/GenBank/DDBJ whole genome shotgun (WGS) entry which is preliminary data.</text>
</comment>
<dbReference type="AlphaFoldDB" id="A0ABD1FRM4"/>
<evidence type="ECO:0000259" key="2">
    <source>
        <dbReference type="Pfam" id="PF06075"/>
    </source>
</evidence>
<sequence length="569" mass="62679">MISLKEGVLLKLLEEKKRKNGDSNPIPKPVLLQIRSIIPVLEEGDLWPSRGFFLRVSDSSHALYVSLSKQQNAMVLSNKLQLGQFVYVNKLDPSDPLPLLRGVAPVPGRRPCRGTPQDINSPPLQGRRTAPRDSGSSRRKSDGGLRPARSRSSSPTEARDGGETAAILPRRSPRRRSWGESEILGVTEIFDSSAAKNEMKFPYRSASTCVSFLDRFQFCGFQFCELHQNWFVDVIAWIRGVMQASPSRYDSSDDSSSCVSRSSAAAGGLGKKRGNASLHSFCSVVCDRKGAEARISWTSLPSNLVNHGKEVIRQRDAALQAAADALQEACVSERLLNSLSTMSQFPLAEGDDLQPFMDKILNLEHDVAQTRSIMQSLNAATSPFRSQETEDITLERKRNANAWIKSAIALDLSPCLSPLTTPPDPMKSGTSGRCSTRPKGCSSARRNRSVDLSTDAEINPFALMSDKKEEEWGGGGGGLCTGAELAASLQDECKKVLLMNVDRYLEQVERKSSLAGYGDQQMAGMMYKVKMVSDWLNSSVKGDEDEAYTRARDKIYAILLKNVERTFDR</sequence>
<dbReference type="EMBL" id="JBEAFC010000012">
    <property type="protein sequence ID" value="KAL1534509.1"/>
    <property type="molecule type" value="Genomic_DNA"/>
</dbReference>
<accession>A0ABD1FRM4</accession>
<feature type="region of interest" description="Disordered" evidence="1">
    <location>
        <begin position="102"/>
        <end position="174"/>
    </location>
</feature>
<dbReference type="Proteomes" id="UP001567538">
    <property type="component" value="Unassembled WGS sequence"/>
</dbReference>
<feature type="domain" description="DUF936" evidence="2">
    <location>
        <begin position="4"/>
        <end position="120"/>
    </location>
</feature>
<gene>
    <name evidence="4" type="ORF">AAHA92_30680</name>
</gene>
<dbReference type="InterPro" id="IPR049172">
    <property type="entry name" value="DUF6857_pln"/>
</dbReference>